<evidence type="ECO:0000313" key="2">
    <source>
        <dbReference type="EMBL" id="THC94076.1"/>
    </source>
</evidence>
<gene>
    <name evidence="2" type="ORF">EYZ11_006446</name>
</gene>
<name>A0A4S3JFF2_9EURO</name>
<reference evidence="2 3" key="1">
    <citation type="submission" date="2019-03" db="EMBL/GenBank/DDBJ databases">
        <title>The genome sequence of a newly discovered highly antifungal drug resistant Aspergillus species, Aspergillus tanneri NIH 1004.</title>
        <authorList>
            <person name="Mounaud S."/>
            <person name="Singh I."/>
            <person name="Joardar V."/>
            <person name="Pakala S."/>
            <person name="Pakala S."/>
            <person name="Venepally P."/>
            <person name="Hoover J."/>
            <person name="Nierman W."/>
            <person name="Chung J."/>
            <person name="Losada L."/>
        </authorList>
    </citation>
    <scope>NUCLEOTIDE SEQUENCE [LARGE SCALE GENOMIC DNA]</scope>
    <source>
        <strain evidence="2 3">NIH1004</strain>
    </source>
</reference>
<evidence type="ECO:0000256" key="1">
    <source>
        <dbReference type="SAM" id="MobiDB-lite"/>
    </source>
</evidence>
<dbReference type="AlphaFoldDB" id="A0A4S3JFF2"/>
<protein>
    <submittedName>
        <fullName evidence="2">Uncharacterized protein</fullName>
    </submittedName>
</protein>
<evidence type="ECO:0000313" key="3">
    <source>
        <dbReference type="Proteomes" id="UP000308092"/>
    </source>
</evidence>
<sequence>MVWRSLAVVLPMVKMLYPKEPRNMGHPRPYNSDAGAQKVGPVANPSTYNVTPNVVTSMLTPNWTLVAPTVDEKWHWRTRK</sequence>
<dbReference type="EMBL" id="SOSA01000227">
    <property type="protein sequence ID" value="THC94076.1"/>
    <property type="molecule type" value="Genomic_DNA"/>
</dbReference>
<dbReference type="VEuPathDB" id="FungiDB:EYZ11_006446"/>
<keyword evidence="3" id="KW-1185">Reference proteome</keyword>
<accession>A0A4S3JFF2</accession>
<dbReference type="Proteomes" id="UP000308092">
    <property type="component" value="Unassembled WGS sequence"/>
</dbReference>
<organism evidence="2 3">
    <name type="scientific">Aspergillus tanneri</name>
    <dbReference type="NCBI Taxonomy" id="1220188"/>
    <lineage>
        <taxon>Eukaryota</taxon>
        <taxon>Fungi</taxon>
        <taxon>Dikarya</taxon>
        <taxon>Ascomycota</taxon>
        <taxon>Pezizomycotina</taxon>
        <taxon>Eurotiomycetes</taxon>
        <taxon>Eurotiomycetidae</taxon>
        <taxon>Eurotiales</taxon>
        <taxon>Aspergillaceae</taxon>
        <taxon>Aspergillus</taxon>
        <taxon>Aspergillus subgen. Circumdati</taxon>
    </lineage>
</organism>
<feature type="region of interest" description="Disordered" evidence="1">
    <location>
        <begin position="23"/>
        <end position="44"/>
    </location>
</feature>
<proteinExistence type="predicted"/>
<comment type="caution">
    <text evidence="2">The sequence shown here is derived from an EMBL/GenBank/DDBJ whole genome shotgun (WGS) entry which is preliminary data.</text>
</comment>